<reference evidence="1" key="2">
    <citation type="journal article" date="2022" name="Microbiol. Resour. Announc.">
        <title>Metagenome Sequencing to Explore Phylogenomics of Terrestrial Cyanobacteria.</title>
        <authorList>
            <person name="Ward R.D."/>
            <person name="Stajich J.E."/>
            <person name="Johansen J.R."/>
            <person name="Huntemann M."/>
            <person name="Clum A."/>
            <person name="Foster B."/>
            <person name="Foster B."/>
            <person name="Roux S."/>
            <person name="Palaniappan K."/>
            <person name="Varghese N."/>
            <person name="Mukherjee S."/>
            <person name="Reddy T.B.K."/>
            <person name="Daum C."/>
            <person name="Copeland A."/>
            <person name="Chen I.A."/>
            <person name="Ivanova N.N."/>
            <person name="Kyrpides N.C."/>
            <person name="Shapiro N."/>
            <person name="Eloe-Fadrosh E.A."/>
            <person name="Pietrasiak N."/>
        </authorList>
    </citation>
    <scope>NUCLEOTIDE SEQUENCE</scope>
    <source>
        <strain evidence="1">GSE-NOS-MK-12-04C</strain>
    </source>
</reference>
<evidence type="ECO:0000313" key="2">
    <source>
        <dbReference type="Proteomes" id="UP000729701"/>
    </source>
</evidence>
<dbReference type="EMBL" id="JAHHGZ010000006">
    <property type="protein sequence ID" value="MBW4667264.1"/>
    <property type="molecule type" value="Genomic_DNA"/>
</dbReference>
<name>A0A951QIU6_9CYAN</name>
<reference evidence="1" key="1">
    <citation type="submission" date="2021-05" db="EMBL/GenBank/DDBJ databases">
        <authorList>
            <person name="Pietrasiak N."/>
            <person name="Ward R."/>
            <person name="Stajich J.E."/>
            <person name="Kurbessoian T."/>
        </authorList>
    </citation>
    <scope>NUCLEOTIDE SEQUENCE</scope>
    <source>
        <strain evidence="1">GSE-NOS-MK-12-04C</strain>
    </source>
</reference>
<organism evidence="1 2">
    <name type="scientific">Cyanomargarita calcarea GSE-NOS-MK-12-04C</name>
    <dbReference type="NCBI Taxonomy" id="2839659"/>
    <lineage>
        <taxon>Bacteria</taxon>
        <taxon>Bacillati</taxon>
        <taxon>Cyanobacteriota</taxon>
        <taxon>Cyanophyceae</taxon>
        <taxon>Nostocales</taxon>
        <taxon>Cyanomargaritaceae</taxon>
        <taxon>Cyanomargarita</taxon>
    </lineage>
</organism>
<dbReference type="Gene3D" id="3.30.160.250">
    <property type="match status" value="1"/>
</dbReference>
<accession>A0A951QIU6</accession>
<evidence type="ECO:0000313" key="1">
    <source>
        <dbReference type="EMBL" id="MBW4667264.1"/>
    </source>
</evidence>
<proteinExistence type="predicted"/>
<dbReference type="AlphaFoldDB" id="A0A951QIU6"/>
<sequence>MENTNTEIKFLVEYDPEGGYTARALSESIFTQADDLVILKEMVRDAVRCHFPDEQNRPQVIRLHIVRDEVIAS</sequence>
<dbReference type="Proteomes" id="UP000729701">
    <property type="component" value="Unassembled WGS sequence"/>
</dbReference>
<comment type="caution">
    <text evidence="1">The sequence shown here is derived from an EMBL/GenBank/DDBJ whole genome shotgun (WGS) entry which is preliminary data.</text>
</comment>
<gene>
    <name evidence="1" type="ORF">KME60_07420</name>
</gene>
<protein>
    <submittedName>
        <fullName evidence="1">2-oxoisovalerate dehydrogenase</fullName>
    </submittedName>
</protein>